<dbReference type="Proteomes" id="UP000299102">
    <property type="component" value="Unassembled WGS sequence"/>
</dbReference>
<evidence type="ECO:0000313" key="1">
    <source>
        <dbReference type="EMBL" id="GBP75067.1"/>
    </source>
</evidence>
<evidence type="ECO:0000313" key="2">
    <source>
        <dbReference type="Proteomes" id="UP000299102"/>
    </source>
</evidence>
<dbReference type="AlphaFoldDB" id="A0A4C1YKW3"/>
<gene>
    <name evidence="1" type="ORF">EVAR_48747_1</name>
</gene>
<accession>A0A4C1YKW3</accession>
<reference evidence="1 2" key="1">
    <citation type="journal article" date="2019" name="Commun. Biol.">
        <title>The bagworm genome reveals a unique fibroin gene that provides high tensile strength.</title>
        <authorList>
            <person name="Kono N."/>
            <person name="Nakamura H."/>
            <person name="Ohtoshi R."/>
            <person name="Tomita M."/>
            <person name="Numata K."/>
            <person name="Arakawa K."/>
        </authorList>
    </citation>
    <scope>NUCLEOTIDE SEQUENCE [LARGE SCALE GENOMIC DNA]</scope>
</reference>
<sequence>MTHCRVPPEPSVRPIRCVIPSRDPADPRPEIAIGLRVLRRRNSAFIYAGPYHVLTSIRIISVPNFHTREVTAFAVVFRLVRVPVAHFPPPSHHSPIISSLSPPRRYPIHIQEAVSAMVIPPGSRMSMGGGDHLLYHYTRLSL</sequence>
<protein>
    <submittedName>
        <fullName evidence="1">Uncharacterized protein</fullName>
    </submittedName>
</protein>
<organism evidence="1 2">
    <name type="scientific">Eumeta variegata</name>
    <name type="common">Bagworm moth</name>
    <name type="synonym">Eumeta japonica</name>
    <dbReference type="NCBI Taxonomy" id="151549"/>
    <lineage>
        <taxon>Eukaryota</taxon>
        <taxon>Metazoa</taxon>
        <taxon>Ecdysozoa</taxon>
        <taxon>Arthropoda</taxon>
        <taxon>Hexapoda</taxon>
        <taxon>Insecta</taxon>
        <taxon>Pterygota</taxon>
        <taxon>Neoptera</taxon>
        <taxon>Endopterygota</taxon>
        <taxon>Lepidoptera</taxon>
        <taxon>Glossata</taxon>
        <taxon>Ditrysia</taxon>
        <taxon>Tineoidea</taxon>
        <taxon>Psychidae</taxon>
        <taxon>Oiketicinae</taxon>
        <taxon>Eumeta</taxon>
    </lineage>
</organism>
<name>A0A4C1YKW3_EUMVA</name>
<comment type="caution">
    <text evidence="1">The sequence shown here is derived from an EMBL/GenBank/DDBJ whole genome shotgun (WGS) entry which is preliminary data.</text>
</comment>
<dbReference type="EMBL" id="BGZK01001234">
    <property type="protein sequence ID" value="GBP75067.1"/>
    <property type="molecule type" value="Genomic_DNA"/>
</dbReference>
<proteinExistence type="predicted"/>
<keyword evidence="2" id="KW-1185">Reference proteome</keyword>